<dbReference type="EMBL" id="MQWD01000001">
    <property type="protein sequence ID" value="PAP76390.1"/>
    <property type="molecule type" value="Genomic_DNA"/>
</dbReference>
<keyword evidence="1" id="KW-0328">Glycosyltransferase</keyword>
<gene>
    <name evidence="4" type="ORF">BSZ37_08000</name>
</gene>
<reference evidence="4 5" key="1">
    <citation type="submission" date="2016-11" db="EMBL/GenBank/DDBJ databases">
        <title>Study of marine rhodopsin-containing bacteria.</title>
        <authorList>
            <person name="Yoshizawa S."/>
            <person name="Kumagai Y."/>
            <person name="Kogure K."/>
        </authorList>
    </citation>
    <scope>NUCLEOTIDE SEQUENCE [LARGE SCALE GENOMIC DNA]</scope>
    <source>
        <strain evidence="4 5">SAORIC-28</strain>
    </source>
</reference>
<feature type="domain" description="Glycosyltransferase subfamily 4-like N-terminal" evidence="3">
    <location>
        <begin position="11"/>
        <end position="176"/>
    </location>
</feature>
<dbReference type="SUPFAM" id="SSF53756">
    <property type="entry name" value="UDP-Glycosyltransferase/glycogen phosphorylase"/>
    <property type="match status" value="1"/>
</dbReference>
<dbReference type="AlphaFoldDB" id="A0A271IZ32"/>
<dbReference type="Pfam" id="PF13439">
    <property type="entry name" value="Glyco_transf_4"/>
    <property type="match status" value="1"/>
</dbReference>
<accession>A0A271IZ32</accession>
<proteinExistence type="predicted"/>
<comment type="caution">
    <text evidence="4">The sequence shown here is derived from an EMBL/GenBank/DDBJ whole genome shotgun (WGS) entry which is preliminary data.</text>
</comment>
<evidence type="ECO:0000259" key="3">
    <source>
        <dbReference type="Pfam" id="PF13439"/>
    </source>
</evidence>
<protein>
    <recommendedName>
        <fullName evidence="3">Glycosyltransferase subfamily 4-like N-terminal domain-containing protein</fullName>
    </recommendedName>
</protein>
<dbReference type="PANTHER" id="PTHR12526">
    <property type="entry name" value="GLYCOSYLTRANSFERASE"/>
    <property type="match status" value="1"/>
</dbReference>
<evidence type="ECO:0000313" key="4">
    <source>
        <dbReference type="EMBL" id="PAP76390.1"/>
    </source>
</evidence>
<dbReference type="PANTHER" id="PTHR12526:SF510">
    <property type="entry name" value="D-INOSITOL 3-PHOSPHATE GLYCOSYLTRANSFERASE"/>
    <property type="match status" value="1"/>
</dbReference>
<dbReference type="GO" id="GO:0016757">
    <property type="term" value="F:glycosyltransferase activity"/>
    <property type="evidence" value="ECO:0007669"/>
    <property type="project" value="UniProtKB-KW"/>
</dbReference>
<dbReference type="Proteomes" id="UP000216339">
    <property type="component" value="Unassembled WGS sequence"/>
</dbReference>
<sequence>MLFVLPTDLLGGAEQVMRLLVLEAATERSQVHVVFLSAGRRGMWGKVPSNVHLHYVDASSEKMGFVKALPLVLRLSKILHLAQVVSSHLHVNAYLGMLRKLGLIRMDWQVARESTVFRDRFAGVKLALFKLLYRVGYGSVDLVVCQTDYMKEALLDLVPQAHTWDVEVIPNPIDVEAITRRVSESVDPSPHGLMPYIVSAGRLIPEKGYDVLLQAFGRIRARHPGMRLLILGEGGERAKLEDLAAGLGVKDGVEMPGRVLNPIPYFAHAECCVVSSRVEGFPNVLLEKMAVSDAVVSTLCAGGVDQLEGVRVCPPDDPDALADAIESVIGRSVCGSGTLASTLSTRAPKYFWHRISRH</sequence>
<evidence type="ECO:0000256" key="2">
    <source>
        <dbReference type="ARBA" id="ARBA00022679"/>
    </source>
</evidence>
<evidence type="ECO:0000313" key="5">
    <source>
        <dbReference type="Proteomes" id="UP000216339"/>
    </source>
</evidence>
<dbReference type="Pfam" id="PF13692">
    <property type="entry name" value="Glyco_trans_1_4"/>
    <property type="match status" value="1"/>
</dbReference>
<dbReference type="CDD" id="cd03811">
    <property type="entry name" value="GT4_GT28_WabH-like"/>
    <property type="match status" value="1"/>
</dbReference>
<name>A0A271IZ32_9BACT</name>
<dbReference type="Gene3D" id="3.40.50.2000">
    <property type="entry name" value="Glycogen Phosphorylase B"/>
    <property type="match status" value="2"/>
</dbReference>
<organism evidence="4 5">
    <name type="scientific">Rubrivirga marina</name>
    <dbReference type="NCBI Taxonomy" id="1196024"/>
    <lineage>
        <taxon>Bacteria</taxon>
        <taxon>Pseudomonadati</taxon>
        <taxon>Rhodothermota</taxon>
        <taxon>Rhodothermia</taxon>
        <taxon>Rhodothermales</taxon>
        <taxon>Rubricoccaceae</taxon>
        <taxon>Rubrivirga</taxon>
    </lineage>
</organism>
<dbReference type="InterPro" id="IPR028098">
    <property type="entry name" value="Glyco_trans_4-like_N"/>
</dbReference>
<keyword evidence="2" id="KW-0808">Transferase</keyword>
<evidence type="ECO:0000256" key="1">
    <source>
        <dbReference type="ARBA" id="ARBA00022676"/>
    </source>
</evidence>
<keyword evidence="5" id="KW-1185">Reference proteome</keyword>